<dbReference type="Proteomes" id="UP000031631">
    <property type="component" value="Chromosome"/>
</dbReference>
<dbReference type="GO" id="GO:1901135">
    <property type="term" value="P:carbohydrate derivative metabolic process"/>
    <property type="evidence" value="ECO:0007669"/>
    <property type="project" value="UniProtKB-ARBA"/>
</dbReference>
<evidence type="ECO:0000313" key="2">
    <source>
        <dbReference type="EMBL" id="BAO43789.1"/>
    </source>
</evidence>
<reference evidence="2 3" key="1">
    <citation type="journal article" date="2014" name="PLoS ONE">
        <title>Physiological and genomic features of a novel sulfur-oxidizing gammaproteobacterium belonging to a previously uncultivated symbiotic lineage isolated from a hydrothermal vent.</title>
        <authorList>
            <person name="Nunoura T."/>
            <person name="Takaki Y."/>
            <person name="Kazama H."/>
            <person name="Kakuta J."/>
            <person name="Shimamura S."/>
            <person name="Makita H."/>
            <person name="Hirai M."/>
            <person name="Miyazaki M."/>
            <person name="Takai K."/>
        </authorList>
    </citation>
    <scope>NUCLEOTIDE SEQUENCE [LARGE SCALE GENOMIC DNA]</scope>
    <source>
        <strain evidence="2 3">Hiromi1</strain>
    </source>
</reference>
<dbReference type="PANTHER" id="PTHR12526:SF630">
    <property type="entry name" value="GLYCOSYLTRANSFERASE"/>
    <property type="match status" value="1"/>
</dbReference>
<gene>
    <name evidence="2" type="ORF">TBH_C0855</name>
</gene>
<keyword evidence="2" id="KW-0808">Transferase</keyword>
<dbReference type="GO" id="GO:0016757">
    <property type="term" value="F:glycosyltransferase activity"/>
    <property type="evidence" value="ECO:0007669"/>
    <property type="project" value="InterPro"/>
</dbReference>
<evidence type="ECO:0000313" key="3">
    <source>
        <dbReference type="Proteomes" id="UP000031631"/>
    </source>
</evidence>
<protein>
    <submittedName>
        <fullName evidence="2">Glycosyl transferase family 1</fullName>
    </submittedName>
</protein>
<organism evidence="2 3">
    <name type="scientific">Thiolapillus brandeum</name>
    <dbReference type="NCBI Taxonomy" id="1076588"/>
    <lineage>
        <taxon>Bacteria</taxon>
        <taxon>Pseudomonadati</taxon>
        <taxon>Pseudomonadota</taxon>
        <taxon>Gammaproteobacteria</taxon>
        <taxon>Chromatiales</taxon>
        <taxon>Sedimenticolaceae</taxon>
        <taxon>Thiolapillus</taxon>
    </lineage>
</organism>
<proteinExistence type="predicted"/>
<dbReference type="SUPFAM" id="SSF53756">
    <property type="entry name" value="UDP-Glycosyltransferase/glycogen phosphorylase"/>
    <property type="match status" value="1"/>
</dbReference>
<dbReference type="CDD" id="cd03801">
    <property type="entry name" value="GT4_PimA-like"/>
    <property type="match status" value="1"/>
</dbReference>
<sequence length="388" mass="43610">MRWRGKFPMDKPVQLRSILCVHQGSELYGSDRSFLQSVKSLRRSHPDAHINVVLPVQGPLVELLQEFADEVVVREMAVLRRGGFLRSFMPYLGRLPGFVRRAHADCRGKDLVYINTVVLLDFILVSYQPGSRAFIHIRETPGILLRMLFSLLLAPSRAKLIFNSNFTRNAYFLLGWKPGCVIHNAAQDYDFIEPMSPSDAGLRILHLGRFNGMKGQELLLEAVAALSTEEQQKLRIRIVGSEFGNQNGNEARIRKHSAALGLDGLVEVLPFTPFPEKLFAWADVVVVPSTRPESFGRIAIEAMSAGRCVVAANHGGLSEIVTPCVDGLLFRANDVRDLRSRLRQLLHDREMLLQLGKQGRVSYKRRFTEDGYEVKFTQCITHKAGGGF</sequence>
<accession>A0A7U6GHK3</accession>
<dbReference type="PANTHER" id="PTHR12526">
    <property type="entry name" value="GLYCOSYLTRANSFERASE"/>
    <property type="match status" value="1"/>
</dbReference>
<dbReference type="InterPro" id="IPR001296">
    <property type="entry name" value="Glyco_trans_1"/>
</dbReference>
<name>A0A7U6GHK3_9GAMM</name>
<keyword evidence="3" id="KW-1185">Reference proteome</keyword>
<dbReference type="Pfam" id="PF00534">
    <property type="entry name" value="Glycos_transf_1"/>
    <property type="match status" value="1"/>
</dbReference>
<dbReference type="KEGG" id="tbn:TBH_C0855"/>
<dbReference type="AlphaFoldDB" id="A0A7U6GHK3"/>
<evidence type="ECO:0000259" key="1">
    <source>
        <dbReference type="Pfam" id="PF00534"/>
    </source>
</evidence>
<dbReference type="EMBL" id="AP012273">
    <property type="protein sequence ID" value="BAO43789.1"/>
    <property type="molecule type" value="Genomic_DNA"/>
</dbReference>
<feature type="domain" description="Glycosyl transferase family 1" evidence="1">
    <location>
        <begin position="203"/>
        <end position="360"/>
    </location>
</feature>
<dbReference type="Gene3D" id="3.40.50.2000">
    <property type="entry name" value="Glycogen Phosphorylase B"/>
    <property type="match status" value="1"/>
</dbReference>